<sequence length="154" mass="17653">MVHHETTCMSSYMARYSLTVSFYWSLKVDLEGCLISPIACFIRGSKFSAVCRVHPSYIARLTRAIPSENHIYPTTGWSHNVLLASYRMRRLELDLESPSIEKISCFFRIHPAQPRAPCSDDPFFCDSTLSSSHTRRLPSLLQRSHWQHAGFSGR</sequence>
<comment type="caution">
    <text evidence="1">The sequence shown here is derived from an EMBL/GenBank/DDBJ whole genome shotgun (WGS) entry which is preliminary data.</text>
</comment>
<keyword evidence="2" id="KW-1185">Reference proteome</keyword>
<evidence type="ECO:0000313" key="1">
    <source>
        <dbReference type="EMBL" id="KAL2800362.1"/>
    </source>
</evidence>
<proteinExistence type="predicted"/>
<protein>
    <submittedName>
        <fullName evidence="1">Uncharacterized protein</fullName>
    </submittedName>
</protein>
<name>A0ABR4GMR7_9EURO</name>
<organism evidence="1 2">
    <name type="scientific">Aspergillus keveii</name>
    <dbReference type="NCBI Taxonomy" id="714993"/>
    <lineage>
        <taxon>Eukaryota</taxon>
        <taxon>Fungi</taxon>
        <taxon>Dikarya</taxon>
        <taxon>Ascomycota</taxon>
        <taxon>Pezizomycotina</taxon>
        <taxon>Eurotiomycetes</taxon>
        <taxon>Eurotiomycetidae</taxon>
        <taxon>Eurotiales</taxon>
        <taxon>Aspergillaceae</taxon>
        <taxon>Aspergillus</taxon>
        <taxon>Aspergillus subgen. Nidulantes</taxon>
    </lineage>
</organism>
<reference evidence="1 2" key="1">
    <citation type="submission" date="2024-07" db="EMBL/GenBank/DDBJ databases">
        <title>Section-level genome sequencing and comparative genomics of Aspergillus sections Usti and Cavernicolus.</title>
        <authorList>
            <consortium name="Lawrence Berkeley National Laboratory"/>
            <person name="Nybo J.L."/>
            <person name="Vesth T.C."/>
            <person name="Theobald S."/>
            <person name="Frisvad J.C."/>
            <person name="Larsen T.O."/>
            <person name="Kjaerboelling I."/>
            <person name="Rothschild-Mancinelli K."/>
            <person name="Lyhne E.K."/>
            <person name="Kogle M.E."/>
            <person name="Barry K."/>
            <person name="Clum A."/>
            <person name="Na H."/>
            <person name="Ledsgaard L."/>
            <person name="Lin J."/>
            <person name="Lipzen A."/>
            <person name="Kuo A."/>
            <person name="Riley R."/>
            <person name="Mondo S."/>
            <person name="Labutti K."/>
            <person name="Haridas S."/>
            <person name="Pangalinan J."/>
            <person name="Salamov A.A."/>
            <person name="Simmons B.A."/>
            <person name="Magnuson J.K."/>
            <person name="Chen J."/>
            <person name="Drula E."/>
            <person name="Henrissat B."/>
            <person name="Wiebenga A."/>
            <person name="Lubbers R.J."/>
            <person name="Gomes A.C."/>
            <person name="Makela M.R."/>
            <person name="Stajich J."/>
            <person name="Grigoriev I.V."/>
            <person name="Mortensen U.H."/>
            <person name="De Vries R.P."/>
            <person name="Baker S.E."/>
            <person name="Andersen M.R."/>
        </authorList>
    </citation>
    <scope>NUCLEOTIDE SEQUENCE [LARGE SCALE GENOMIC DNA]</scope>
    <source>
        <strain evidence="1 2">CBS 209.92</strain>
    </source>
</reference>
<evidence type="ECO:0000313" key="2">
    <source>
        <dbReference type="Proteomes" id="UP001610563"/>
    </source>
</evidence>
<gene>
    <name evidence="1" type="ORF">BJX66DRAFT_291843</name>
</gene>
<dbReference type="Proteomes" id="UP001610563">
    <property type="component" value="Unassembled WGS sequence"/>
</dbReference>
<dbReference type="EMBL" id="JBFTWV010000004">
    <property type="protein sequence ID" value="KAL2800362.1"/>
    <property type="molecule type" value="Genomic_DNA"/>
</dbReference>
<accession>A0ABR4GMR7</accession>